<evidence type="ECO:0000313" key="3">
    <source>
        <dbReference type="Proteomes" id="UP001642406"/>
    </source>
</evidence>
<feature type="compositionally biased region" description="Basic residues" evidence="1">
    <location>
        <begin position="764"/>
        <end position="773"/>
    </location>
</feature>
<dbReference type="EMBL" id="CAWUHC010000132">
    <property type="protein sequence ID" value="CAK7234748.1"/>
    <property type="molecule type" value="Genomic_DNA"/>
</dbReference>
<keyword evidence="3" id="KW-1185">Reference proteome</keyword>
<proteinExistence type="predicted"/>
<dbReference type="Proteomes" id="UP001642406">
    <property type="component" value="Unassembled WGS sequence"/>
</dbReference>
<feature type="region of interest" description="Disordered" evidence="1">
    <location>
        <begin position="698"/>
        <end position="1018"/>
    </location>
</feature>
<sequence>MLPVFDEVFHGAQPPLQAKDGSVDDKTTAKTESSNPLAFLDQQTPPRVTKTPKITNKPSSYPKHLTTQLPHPPLLGGGQTSDDPVTSFEIHPDPISVLYGFQGAVGFDLNNRQSFIDAVLRLVGPLRNVNVAFLKADRDENDQHELVVVHTLYEIVNNSVLDPYCFDMLKRYLEEPFVIESWQVPFVYTPGDILPKRYHQPIKGKEWPMDTHGDDGLVYCRASKDLHRGSYHQHDVAYLMVPPPAKNGQTLPIASNQYREQMMVVARILTPGAGLAIYERGDAGLVPHCRFGLLDKKDPLKLTTPRFLTHGGMGFSQAQWDDLVRCVCATESEHAYYGGMINVIFDVQPIGEHSVGIFLAGVNSDSSQQGQDEGGLDNVIAPPTSIRAGLAKRIDRLLESGTTQVEQRGLRGVDIWPNGLFWDPEIWPIHACIFPCTKGSLERIEDQPDVAPSVIAIRPRYSTYMAHVLHRENGSSAVQDMSFVFKLDDPLDSFLDTVYSITGTGTGTSNARPSLWIRQCENSNRPEFYITHKTTQKEWFVICSQIVGPAIWVRPLDPSDIAQTNVFSAVVPPSWGLRPSYHNFRNLAFHEALYTEQKLAREQQHAVEAVKAEEEDGDAVQGMSGEPVEDPDEVKVKYMVEDTSQDKKQSPADGFADLDVCTLCSHIFKAGTKAAEKLRHMVDAHGILHKQLRAARPGVIVDDGHDNSRDESREKGVQQPTPPRTRTRPKRKSEAPLKGGSSDSSSSGGDGDTGPSNAFGHGAAAKKRKTKFRGLRDKDSAYRPENDGSDDERDHDLGSAKLLAEDLVGEDQLKKRKRAAAKRVNDPTYRPGQDEDDDEDEDSSKFLTPKRVKRGGSVDPSYRPSKAEQEDEDDEDDDKNKDNVKGKGKAVATKRAKRDSSIDPLYRSIKDDGDDGDDDNLEPRDAPKTAKGGGGKVPPKRPNGIASTSVSFKQEDRVEKKSPVVTIGVAIAKAALKGKGNGKAAAKKESKGKAPARGGSAASTPRRGRSRNVTPSVE</sequence>
<gene>
    <name evidence="2" type="ORF">SBRCBS47491_009053</name>
</gene>
<feature type="compositionally biased region" description="Low complexity" evidence="1">
    <location>
        <begin position="968"/>
        <end position="984"/>
    </location>
</feature>
<feature type="compositionally biased region" description="Basic residues" evidence="1">
    <location>
        <begin position="886"/>
        <end position="897"/>
    </location>
</feature>
<organism evidence="2 3">
    <name type="scientific">Sporothrix bragantina</name>
    <dbReference type="NCBI Taxonomy" id="671064"/>
    <lineage>
        <taxon>Eukaryota</taxon>
        <taxon>Fungi</taxon>
        <taxon>Dikarya</taxon>
        <taxon>Ascomycota</taxon>
        <taxon>Pezizomycotina</taxon>
        <taxon>Sordariomycetes</taxon>
        <taxon>Sordariomycetidae</taxon>
        <taxon>Ophiostomatales</taxon>
        <taxon>Ophiostomataceae</taxon>
        <taxon>Sporothrix</taxon>
    </lineage>
</organism>
<feature type="region of interest" description="Disordered" evidence="1">
    <location>
        <begin position="9"/>
        <end position="83"/>
    </location>
</feature>
<feature type="compositionally biased region" description="Basic and acidic residues" evidence="1">
    <location>
        <begin position="702"/>
        <end position="716"/>
    </location>
</feature>
<evidence type="ECO:0008006" key="4">
    <source>
        <dbReference type="Google" id="ProtNLM"/>
    </source>
</evidence>
<accession>A0ABP0CRP0</accession>
<name>A0ABP0CRP0_9PEZI</name>
<evidence type="ECO:0000313" key="2">
    <source>
        <dbReference type="EMBL" id="CAK7234748.1"/>
    </source>
</evidence>
<reference evidence="2 3" key="1">
    <citation type="submission" date="2024-01" db="EMBL/GenBank/DDBJ databases">
        <authorList>
            <person name="Allen C."/>
            <person name="Tagirdzhanova G."/>
        </authorList>
    </citation>
    <scope>NUCLEOTIDE SEQUENCE [LARGE SCALE GENOMIC DNA]</scope>
</reference>
<feature type="compositionally biased region" description="Polar residues" evidence="1">
    <location>
        <begin position="30"/>
        <end position="59"/>
    </location>
</feature>
<evidence type="ECO:0000256" key="1">
    <source>
        <dbReference type="SAM" id="MobiDB-lite"/>
    </source>
</evidence>
<feature type="compositionally biased region" description="Basic and acidic residues" evidence="1">
    <location>
        <begin position="774"/>
        <end position="798"/>
    </location>
</feature>
<protein>
    <recommendedName>
        <fullName evidence="4">C2H2-type domain-containing protein</fullName>
    </recommendedName>
</protein>
<feature type="compositionally biased region" description="Basic and acidic residues" evidence="1">
    <location>
        <begin position="953"/>
        <end position="962"/>
    </location>
</feature>
<comment type="caution">
    <text evidence="2">The sequence shown here is derived from an EMBL/GenBank/DDBJ whole genome shotgun (WGS) entry which is preliminary data.</text>
</comment>